<dbReference type="SUPFAM" id="SSF55326">
    <property type="entry name" value="PurM N-terminal domain-like"/>
    <property type="match status" value="1"/>
</dbReference>
<keyword evidence="5 9" id="KW-0418">Kinase</keyword>
<gene>
    <name evidence="9 12" type="primary">selD</name>
    <name evidence="12" type="ORF">GN242_11020</name>
</gene>
<evidence type="ECO:0000313" key="13">
    <source>
        <dbReference type="Proteomes" id="UP000424752"/>
    </source>
</evidence>
<dbReference type="GO" id="GO:0000287">
    <property type="term" value="F:magnesium ion binding"/>
    <property type="evidence" value="ECO:0007669"/>
    <property type="project" value="UniProtKB-UniRule"/>
</dbReference>
<dbReference type="GO" id="GO:0004756">
    <property type="term" value="F:selenide, water dikinase activity"/>
    <property type="evidence" value="ECO:0007669"/>
    <property type="project" value="UniProtKB-UniRule"/>
</dbReference>
<protein>
    <recommendedName>
        <fullName evidence="9">Selenide, water dikinase</fullName>
        <ecNumber evidence="9">2.7.9.3</ecNumber>
    </recommendedName>
    <alternativeName>
        <fullName evidence="9">Selenium donor protein</fullName>
    </alternativeName>
    <alternativeName>
        <fullName evidence="9">Selenophosphate synthase</fullName>
    </alternativeName>
</protein>
<evidence type="ECO:0000259" key="10">
    <source>
        <dbReference type="Pfam" id="PF00586"/>
    </source>
</evidence>
<evidence type="ECO:0000256" key="9">
    <source>
        <dbReference type="HAMAP-Rule" id="MF_00625"/>
    </source>
</evidence>
<dbReference type="CDD" id="cd02195">
    <property type="entry name" value="SelD"/>
    <property type="match status" value="1"/>
</dbReference>
<dbReference type="RefSeq" id="WP_156287479.1">
    <property type="nucleotide sequence ID" value="NZ_CP046509.1"/>
</dbReference>
<feature type="binding site" description="in other chain" evidence="9">
    <location>
        <position position="68"/>
    </location>
    <ligand>
        <name>ATP</name>
        <dbReference type="ChEBI" id="CHEBI:30616"/>
        <note>ligand shared between dimeric partners</note>
    </ligand>
</feature>
<comment type="catalytic activity">
    <reaction evidence="9">
        <text>hydrogenselenide + ATP + H2O = selenophosphate + AMP + phosphate + 2 H(+)</text>
        <dbReference type="Rhea" id="RHEA:18737"/>
        <dbReference type="ChEBI" id="CHEBI:15377"/>
        <dbReference type="ChEBI" id="CHEBI:15378"/>
        <dbReference type="ChEBI" id="CHEBI:16144"/>
        <dbReference type="ChEBI" id="CHEBI:29317"/>
        <dbReference type="ChEBI" id="CHEBI:30616"/>
        <dbReference type="ChEBI" id="CHEBI:43474"/>
        <dbReference type="ChEBI" id="CHEBI:456215"/>
        <dbReference type="EC" id="2.7.9.3"/>
    </reaction>
</comment>
<keyword evidence="2 9" id="KW-0808">Transferase</keyword>
<dbReference type="InterPro" id="IPR036676">
    <property type="entry name" value="PurM-like_C_sf"/>
</dbReference>
<dbReference type="GO" id="GO:0005737">
    <property type="term" value="C:cytoplasm"/>
    <property type="evidence" value="ECO:0007669"/>
    <property type="project" value="TreeGrafter"/>
</dbReference>
<evidence type="ECO:0000256" key="3">
    <source>
        <dbReference type="ARBA" id="ARBA00022723"/>
    </source>
</evidence>
<evidence type="ECO:0000256" key="6">
    <source>
        <dbReference type="ARBA" id="ARBA00022840"/>
    </source>
</evidence>
<dbReference type="EC" id="2.7.9.3" evidence="9"/>
<dbReference type="GO" id="GO:0016260">
    <property type="term" value="P:selenocysteine biosynthetic process"/>
    <property type="evidence" value="ECO:0007669"/>
    <property type="project" value="InterPro"/>
</dbReference>
<reference evidence="12 13" key="1">
    <citation type="submission" date="2019-12" db="EMBL/GenBank/DDBJ databases">
        <title>Erwinia sp. nov., isolated from droppings of birds in the Qinghai-Tiebt plateau of China.</title>
        <authorList>
            <person name="Ge Y."/>
        </authorList>
    </citation>
    <scope>NUCLEOTIDE SEQUENCE [LARGE SCALE GENOMIC DNA]</scope>
    <source>
        <strain evidence="12 13">J780</strain>
    </source>
</reference>
<evidence type="ECO:0000256" key="7">
    <source>
        <dbReference type="ARBA" id="ARBA00022842"/>
    </source>
</evidence>
<dbReference type="PANTHER" id="PTHR10256:SF0">
    <property type="entry name" value="INACTIVE SELENIDE, WATER DIKINASE-LIKE PROTEIN-RELATED"/>
    <property type="match status" value="1"/>
</dbReference>
<dbReference type="InterPro" id="IPR004536">
    <property type="entry name" value="SPS/SelD"/>
</dbReference>
<dbReference type="HAMAP" id="MF_00625">
    <property type="entry name" value="SelD"/>
    <property type="match status" value="1"/>
</dbReference>
<dbReference type="FunFam" id="3.30.1330.10:FF:000003">
    <property type="entry name" value="Selenide, water dikinase"/>
    <property type="match status" value="1"/>
</dbReference>
<accession>A0A6I6EN17</accession>
<feature type="active site" evidence="9">
    <location>
        <position position="17"/>
    </location>
</feature>
<comment type="function">
    <text evidence="9">Synthesizes selenophosphate from selenide and ATP.</text>
</comment>
<evidence type="ECO:0000256" key="1">
    <source>
        <dbReference type="ARBA" id="ARBA00008026"/>
    </source>
</evidence>
<comment type="similarity">
    <text evidence="1 9">Belongs to the selenophosphate synthase 1 family. Class I subfamily.</text>
</comment>
<feature type="domain" description="PurM-like N-terminal" evidence="10">
    <location>
        <begin position="50"/>
        <end position="157"/>
    </location>
</feature>
<keyword evidence="7 9" id="KW-0460">Magnesium</keyword>
<keyword evidence="4 9" id="KW-0547">Nucleotide-binding</keyword>
<keyword evidence="8 9" id="KW-0711">Selenium</keyword>
<dbReference type="GO" id="GO:0005524">
    <property type="term" value="F:ATP binding"/>
    <property type="evidence" value="ECO:0007669"/>
    <property type="project" value="UniProtKB-UniRule"/>
</dbReference>
<name>A0A6I6EN17_9GAMM</name>
<dbReference type="Pfam" id="PF00586">
    <property type="entry name" value="AIRS"/>
    <property type="match status" value="1"/>
</dbReference>
<dbReference type="InterPro" id="IPR023061">
    <property type="entry name" value="SelD_I"/>
</dbReference>
<dbReference type="PANTHER" id="PTHR10256">
    <property type="entry name" value="SELENIDE, WATER DIKINASE"/>
    <property type="match status" value="1"/>
</dbReference>
<dbReference type="EMBL" id="CP046509">
    <property type="protein sequence ID" value="QGU87716.1"/>
    <property type="molecule type" value="Genomic_DNA"/>
</dbReference>
<dbReference type="InterPro" id="IPR036921">
    <property type="entry name" value="PurM-like_N_sf"/>
</dbReference>
<sequence length="348" mass="36291">MNENPVRLTQYSHGAGCGCKISPAVLDRILHSDHPLRADTNLLVGNETRDDAAVYDLGNGTAIISTTDFFMPIVDDPYDFGRIAATNAISDIWAMGGKPLMAIAILGWPVNILAPEIARKVIEGGRSVCELAGISLAGGHSIDAPEPIFGLAVTGIVNTDQVKRNSAAVPGCRLYLTKPLGIGVLTTAEKRSLLLPEHAGLATETMCQLNQIGAAFAAEAGVSAMTDVTGFGLLGHLSEMCQGAGLHADLWFSAIPRLPGVEEYIAMGCVPGGTERNFASYGALVGTMSDMQRQLLCDPQTSGGLLLAVLPGAEANVKAIAARHAISLTPVGELLTAQAGRAVIEVKL</sequence>
<evidence type="ECO:0000256" key="4">
    <source>
        <dbReference type="ARBA" id="ARBA00022741"/>
    </source>
</evidence>
<dbReference type="Gene3D" id="3.30.1330.10">
    <property type="entry name" value="PurM-like, N-terminal domain"/>
    <property type="match status" value="1"/>
</dbReference>
<dbReference type="KEGG" id="erwi:GN242_11020"/>
<feature type="binding site" evidence="9">
    <location>
        <position position="91"/>
    </location>
    <ligand>
        <name>Mg(2+)</name>
        <dbReference type="ChEBI" id="CHEBI:18420"/>
    </ligand>
</feature>
<dbReference type="FunFam" id="3.90.650.10:FF:000004">
    <property type="entry name" value="Selenide, water dikinase"/>
    <property type="match status" value="1"/>
</dbReference>
<feature type="binding site" description="in other chain" evidence="9">
    <location>
        <position position="91"/>
    </location>
    <ligand>
        <name>ATP</name>
        <dbReference type="ChEBI" id="CHEBI:30616"/>
        <note>ligand shared between dimeric partners</note>
    </ligand>
</feature>
<feature type="domain" description="PurM-like C-terminal" evidence="11">
    <location>
        <begin position="170"/>
        <end position="341"/>
    </location>
</feature>
<dbReference type="Proteomes" id="UP000424752">
    <property type="component" value="Chromosome"/>
</dbReference>
<feature type="binding site" evidence="9">
    <location>
        <begin position="139"/>
        <end position="141"/>
    </location>
    <ligand>
        <name>ATP</name>
        <dbReference type="ChEBI" id="CHEBI:30616"/>
        <note>ligand shared between dimeric partners</note>
    </ligand>
</feature>
<feature type="binding site" evidence="9">
    <location>
        <position position="51"/>
    </location>
    <ligand>
        <name>Mg(2+)</name>
        <dbReference type="ChEBI" id="CHEBI:18420"/>
    </ligand>
</feature>
<dbReference type="AlphaFoldDB" id="A0A6I6EN17"/>
<dbReference type="InterPro" id="IPR016188">
    <property type="entry name" value="PurM-like_N"/>
</dbReference>
<evidence type="ECO:0000259" key="11">
    <source>
        <dbReference type="Pfam" id="PF02769"/>
    </source>
</evidence>
<comment type="cofactor">
    <cofactor evidence="9">
        <name>Mg(2+)</name>
        <dbReference type="ChEBI" id="CHEBI:18420"/>
    </cofactor>
    <text evidence="9">Binds 1 Mg(2+) ion per monomer.</text>
</comment>
<feature type="site" description="Important for catalytic activity" evidence="9">
    <location>
        <position position="20"/>
    </location>
</feature>
<comment type="subunit">
    <text evidence="9">Homodimer.</text>
</comment>
<keyword evidence="3 9" id="KW-0479">Metal-binding</keyword>
<evidence type="ECO:0000313" key="12">
    <source>
        <dbReference type="EMBL" id="QGU87716.1"/>
    </source>
</evidence>
<organism evidence="12 13">
    <name type="scientific">Erwinia sorbitola</name>
    <dbReference type="NCBI Taxonomy" id="2681984"/>
    <lineage>
        <taxon>Bacteria</taxon>
        <taxon>Pseudomonadati</taxon>
        <taxon>Pseudomonadota</taxon>
        <taxon>Gammaproteobacteria</taxon>
        <taxon>Enterobacterales</taxon>
        <taxon>Erwiniaceae</taxon>
        <taxon>Erwinia</taxon>
    </lineage>
</organism>
<dbReference type="PROSITE" id="PS51257">
    <property type="entry name" value="PROKAR_LIPOPROTEIN"/>
    <property type="match status" value="1"/>
</dbReference>
<evidence type="ECO:0000256" key="8">
    <source>
        <dbReference type="ARBA" id="ARBA00023266"/>
    </source>
</evidence>
<dbReference type="InterPro" id="IPR010918">
    <property type="entry name" value="PurM-like_C_dom"/>
</dbReference>
<keyword evidence="6 9" id="KW-0067">ATP-binding</keyword>
<dbReference type="Pfam" id="PF02769">
    <property type="entry name" value="AIRS_C"/>
    <property type="match status" value="1"/>
</dbReference>
<evidence type="ECO:0000256" key="2">
    <source>
        <dbReference type="ARBA" id="ARBA00022679"/>
    </source>
</evidence>
<evidence type="ECO:0000256" key="5">
    <source>
        <dbReference type="ARBA" id="ARBA00022777"/>
    </source>
</evidence>
<dbReference type="SUPFAM" id="SSF56042">
    <property type="entry name" value="PurM C-terminal domain-like"/>
    <property type="match status" value="1"/>
</dbReference>
<proteinExistence type="inferred from homology"/>
<dbReference type="NCBIfam" id="TIGR00476">
    <property type="entry name" value="selD"/>
    <property type="match status" value="1"/>
</dbReference>
<dbReference type="NCBIfam" id="NF002098">
    <property type="entry name" value="PRK00943.1"/>
    <property type="match status" value="1"/>
</dbReference>
<feature type="binding site" description="in other chain" evidence="9">
    <location>
        <begin position="48"/>
        <end position="50"/>
    </location>
    <ligand>
        <name>ATP</name>
        <dbReference type="ChEBI" id="CHEBI:30616"/>
        <note>ligand shared between dimeric partners</note>
    </ligand>
</feature>
<feature type="binding site" evidence="9">
    <location>
        <position position="227"/>
    </location>
    <ligand>
        <name>Mg(2+)</name>
        <dbReference type="ChEBI" id="CHEBI:18420"/>
    </ligand>
</feature>
<dbReference type="PIRSF" id="PIRSF036407">
    <property type="entry name" value="Selenphspht_syn"/>
    <property type="match status" value="1"/>
</dbReference>
<feature type="binding site" description="in other chain" evidence="9">
    <location>
        <position position="20"/>
    </location>
    <ligand>
        <name>ATP</name>
        <dbReference type="ChEBI" id="CHEBI:30616"/>
        <note>ligand shared between dimeric partners</note>
    </ligand>
</feature>
<dbReference type="Gene3D" id="3.90.650.10">
    <property type="entry name" value="PurM-like C-terminal domain"/>
    <property type="match status" value="1"/>
</dbReference>